<organism evidence="2 3">
    <name type="scientific">Rhynchospora pubera</name>
    <dbReference type="NCBI Taxonomy" id="906938"/>
    <lineage>
        <taxon>Eukaryota</taxon>
        <taxon>Viridiplantae</taxon>
        <taxon>Streptophyta</taxon>
        <taxon>Embryophyta</taxon>
        <taxon>Tracheophyta</taxon>
        <taxon>Spermatophyta</taxon>
        <taxon>Magnoliopsida</taxon>
        <taxon>Liliopsida</taxon>
        <taxon>Poales</taxon>
        <taxon>Cyperaceae</taxon>
        <taxon>Cyperoideae</taxon>
        <taxon>Rhynchosporeae</taxon>
        <taxon>Rhynchospora</taxon>
    </lineage>
</organism>
<gene>
    <name evidence="2" type="ORF">LUZ62_077936</name>
</gene>
<comment type="caution">
    <text evidence="2">The sequence shown here is derived from an EMBL/GenBank/DDBJ whole genome shotgun (WGS) entry which is preliminary data.</text>
</comment>
<dbReference type="PROSITE" id="PS50280">
    <property type="entry name" value="SET"/>
    <property type="match status" value="1"/>
</dbReference>
<dbReference type="SMART" id="SM00028">
    <property type="entry name" value="TPR"/>
    <property type="match status" value="2"/>
</dbReference>
<evidence type="ECO:0000313" key="2">
    <source>
        <dbReference type="EMBL" id="KAJ4767561.1"/>
    </source>
</evidence>
<evidence type="ECO:0000259" key="1">
    <source>
        <dbReference type="PROSITE" id="PS50280"/>
    </source>
</evidence>
<reference evidence="2" key="1">
    <citation type="submission" date="2022-08" db="EMBL/GenBank/DDBJ databases">
        <authorList>
            <person name="Marques A."/>
        </authorList>
    </citation>
    <scope>NUCLEOTIDE SEQUENCE</scope>
    <source>
        <strain evidence="2">RhyPub2mFocal</strain>
        <tissue evidence="2">Leaves</tissue>
    </source>
</reference>
<evidence type="ECO:0000313" key="3">
    <source>
        <dbReference type="Proteomes" id="UP001140206"/>
    </source>
</evidence>
<proteinExistence type="predicted"/>
<dbReference type="CDD" id="cd20071">
    <property type="entry name" value="SET_SMYD"/>
    <property type="match status" value="1"/>
</dbReference>
<name>A0AAV8DMV3_9POAL</name>
<dbReference type="Pfam" id="PF00856">
    <property type="entry name" value="SET"/>
    <property type="match status" value="1"/>
</dbReference>
<keyword evidence="3" id="KW-1185">Reference proteome</keyword>
<dbReference type="SUPFAM" id="SSF82199">
    <property type="entry name" value="SET domain"/>
    <property type="match status" value="1"/>
</dbReference>
<dbReference type="InterPro" id="IPR046341">
    <property type="entry name" value="SET_dom_sf"/>
</dbReference>
<feature type="domain" description="SET" evidence="1">
    <location>
        <begin position="166"/>
        <end position="353"/>
    </location>
</feature>
<dbReference type="InterPro" id="IPR011990">
    <property type="entry name" value="TPR-like_helical_dom_sf"/>
</dbReference>
<dbReference type="Gene3D" id="2.170.270.10">
    <property type="entry name" value="SET domain"/>
    <property type="match status" value="1"/>
</dbReference>
<dbReference type="Gene3D" id="1.25.40.10">
    <property type="entry name" value="Tetratricopeptide repeat domain"/>
    <property type="match status" value="1"/>
</dbReference>
<dbReference type="EMBL" id="JAMFTS010000004">
    <property type="protein sequence ID" value="KAJ4767561.1"/>
    <property type="molecule type" value="Genomic_DNA"/>
</dbReference>
<sequence>MQGVLGEEELQEIRSEATALLLKEDWVQYTNLYTHLISLCNRDDSSANRKTLVSALSNRADGWSRLGNPVAALKDCDLALSIDPAHVKTLISKGKVLMELGQYASALECLRAVKYLGNGGTNETIRGLLEKCQNLEAISRTGMVDLSGWVLSRFAGKVPELADYVGPVEVRTSGHMGRGLFLTKNVDAGSILMITKAVATGRGILSKQSDEQGQMVMWKNFVDKILSTVEKCQKTLDLILKLSNGESGTELEIPDMSSFKPELGLCTSGKARTDVDVGHVLKVLDVNTLTEESKSAKVLGLNSGCRAVGLWILPSFVNHSCSPNARRVHVGDWLILHASRDIKEGEEVTFAYVDVLRPLKDRQESLKTWGFECKCARCKFEEKVLGLSRELREIEDGFVKGSDLGCLVVKLEEIMRRCLVKEREKGYIRASFWTAYNSVFESERLVRKWGRKIPGLVQVAQSIFEAVGADERILKLVVSRLKNGGNGCLDEMERMMRLARGTYGKVMKKQAFKALIEAGLAVLS</sequence>
<dbReference type="InterPro" id="IPR001214">
    <property type="entry name" value="SET_dom"/>
</dbReference>
<dbReference type="PANTHER" id="PTHR47643:SF2">
    <property type="entry name" value="TPR DOMAIN PROTEIN (AFU_ORTHOLOGUE AFUA_5G12710)"/>
    <property type="match status" value="1"/>
</dbReference>
<dbReference type="InterPro" id="IPR053209">
    <property type="entry name" value="Gramillin-biosynth_MTr"/>
</dbReference>
<dbReference type="PANTHER" id="PTHR47643">
    <property type="entry name" value="TPR DOMAIN PROTEIN (AFU_ORTHOLOGUE AFUA_5G12710)"/>
    <property type="match status" value="1"/>
</dbReference>
<dbReference type="Proteomes" id="UP001140206">
    <property type="component" value="Chromosome 4"/>
</dbReference>
<dbReference type="InterPro" id="IPR019734">
    <property type="entry name" value="TPR_rpt"/>
</dbReference>
<protein>
    <submittedName>
        <fullName evidence="2">SET domain protein</fullName>
    </submittedName>
</protein>
<dbReference type="AlphaFoldDB" id="A0AAV8DMV3"/>
<dbReference type="SMART" id="SM00317">
    <property type="entry name" value="SET"/>
    <property type="match status" value="1"/>
</dbReference>
<accession>A0AAV8DMV3</accession>
<dbReference type="SUPFAM" id="SSF48452">
    <property type="entry name" value="TPR-like"/>
    <property type="match status" value="1"/>
</dbReference>